<keyword evidence="14" id="KW-1185">Reference proteome</keyword>
<dbReference type="EMBL" id="CP000493">
    <property type="protein sequence ID" value="ABM80697.1"/>
    <property type="molecule type" value="Genomic_DNA"/>
</dbReference>
<dbReference type="SUPFAM" id="SSF54631">
    <property type="entry name" value="CBS-domain pair"/>
    <property type="match status" value="1"/>
</dbReference>
<keyword evidence="8" id="KW-0868">Chloride</keyword>
<keyword evidence="3 11" id="KW-0812">Transmembrane</keyword>
<evidence type="ECO:0000256" key="5">
    <source>
        <dbReference type="ARBA" id="ARBA00023065"/>
    </source>
</evidence>
<feature type="transmembrane region" description="Helical" evidence="11">
    <location>
        <begin position="28"/>
        <end position="50"/>
    </location>
</feature>
<evidence type="ECO:0000256" key="11">
    <source>
        <dbReference type="SAM" id="Phobius"/>
    </source>
</evidence>
<evidence type="ECO:0000313" key="13">
    <source>
        <dbReference type="EMBL" id="ABM80697.1"/>
    </source>
</evidence>
<organism evidence="13 14">
    <name type="scientific">Hyperthermus butylicus (strain DSM 5456 / JCM 9403 / PLM1-5)</name>
    <dbReference type="NCBI Taxonomy" id="415426"/>
    <lineage>
        <taxon>Archaea</taxon>
        <taxon>Thermoproteota</taxon>
        <taxon>Thermoprotei</taxon>
        <taxon>Desulfurococcales</taxon>
        <taxon>Pyrodictiaceae</taxon>
        <taxon>Hyperthermus</taxon>
    </lineage>
</organism>
<dbReference type="STRING" id="415426.Hbut_0846"/>
<dbReference type="PANTHER" id="PTHR43427">
    <property type="entry name" value="CHLORIDE CHANNEL PROTEIN CLC-E"/>
    <property type="match status" value="1"/>
</dbReference>
<dbReference type="InterPro" id="IPR001807">
    <property type="entry name" value="ClC"/>
</dbReference>
<dbReference type="InterPro" id="IPR014743">
    <property type="entry name" value="Cl-channel_core"/>
</dbReference>
<keyword evidence="4 11" id="KW-1133">Transmembrane helix</keyword>
<keyword evidence="10" id="KW-0129">CBS domain</keyword>
<dbReference type="InterPro" id="IPR000644">
    <property type="entry name" value="CBS_dom"/>
</dbReference>
<feature type="transmembrane region" description="Helical" evidence="11">
    <location>
        <begin position="342"/>
        <end position="365"/>
    </location>
</feature>
<dbReference type="Gene3D" id="3.10.580.10">
    <property type="entry name" value="CBS-domain"/>
    <property type="match status" value="1"/>
</dbReference>
<reference evidence="13 14" key="1">
    <citation type="journal article" date="2007" name="Archaea">
        <title>The genome of Hyperthermus butylicus: a sulfur-reducing, peptide fermenting, neutrophilic Crenarchaeote growing up to 108 degrees C.</title>
        <authorList>
            <person name="Brugger K."/>
            <person name="Chen L."/>
            <person name="Stark M."/>
            <person name="Zibat A."/>
            <person name="Redder P."/>
            <person name="Ruepp A."/>
            <person name="Awayez M."/>
            <person name="She Q."/>
            <person name="Garrett R.A."/>
            <person name="Klenk H.P."/>
        </authorList>
    </citation>
    <scope>NUCLEOTIDE SEQUENCE [LARGE SCALE GENOMIC DNA]</scope>
    <source>
        <strain evidence="14">DSM 5456 / JCM 9403 / PLM1-5</strain>
    </source>
</reference>
<dbReference type="GO" id="GO:0005254">
    <property type="term" value="F:chloride channel activity"/>
    <property type="evidence" value="ECO:0007669"/>
    <property type="project" value="UniProtKB-KW"/>
</dbReference>
<sequence>MAVIAILARKLDEAVRAVLKHLGYVERWLLISIVAAVVSSLAIGLFYVLLRLVLAGAAYIHGVAGPEIVMKISDYSIVALLARHKPLIPVILGVGALAASLIVYKFEPEAAGGGTDAAVYAYHHRAGIMRPRVAIVKAVASAILLGTGGSAGPEGPSIQIGGAAGSSIAKYLGMGVVERKIMLVAGMAAALSFIFQSPVGSAIFAVEVLYMRDMELNALIPALFASIISYSLSLHILGPGYKLPSLAIDSLSRMYSLDVLASYILLGLFTAPFAYMYVYVFTRTRRVFEKLHREHRIPQWIGPVIGALLVGVIGAFVPHVLGTGEELLSLMLEGFQQGEMPGLVRLFGDSLLLTALLLAILKIVVTSLTVGSGGSGGLLAPGLFAGAMIGEVFGLIVHDYTGIPPGVYAYLGMASLFGAASKVSVGLSFFVAEIGGTPALVVPALISSLTASLALGNVSIVESQLPHKVPPAIFTVESLLEILRGQKTCIKVREFPIRHITAANWNEKLRDVVKRMIRQKLRIMPVVDDYGRIVGVLDPGYIGLDLRYALRSEELVAEVSLTQPPIVYIDDCIVRALEEMVIYGADYVGCCRPRLQVCRRDTTRRHYRCALSINTRGSA</sequence>
<gene>
    <name evidence="13" type="ordered locus">Hbut_0846</name>
</gene>
<evidence type="ECO:0000256" key="3">
    <source>
        <dbReference type="ARBA" id="ARBA00022692"/>
    </source>
</evidence>
<name>A2BL36_HYPBU</name>
<dbReference type="HOGENOM" id="CLU_015263_5_1_2"/>
<dbReference type="AlphaFoldDB" id="A2BL36"/>
<dbReference type="PANTHER" id="PTHR43427:SF6">
    <property type="entry name" value="CHLORIDE CHANNEL PROTEIN CLC-E"/>
    <property type="match status" value="1"/>
</dbReference>
<keyword evidence="2" id="KW-0813">Transport</keyword>
<dbReference type="GO" id="GO:0034707">
    <property type="term" value="C:chloride channel complex"/>
    <property type="evidence" value="ECO:0007669"/>
    <property type="project" value="UniProtKB-KW"/>
</dbReference>
<evidence type="ECO:0000256" key="1">
    <source>
        <dbReference type="ARBA" id="ARBA00004141"/>
    </source>
</evidence>
<dbReference type="Pfam" id="PF00571">
    <property type="entry name" value="CBS"/>
    <property type="match status" value="1"/>
</dbReference>
<dbReference type="SUPFAM" id="SSF81340">
    <property type="entry name" value="Clc chloride channel"/>
    <property type="match status" value="1"/>
</dbReference>
<evidence type="ECO:0000256" key="9">
    <source>
        <dbReference type="ARBA" id="ARBA00023303"/>
    </source>
</evidence>
<dbReference type="Proteomes" id="UP000002593">
    <property type="component" value="Chromosome"/>
</dbReference>
<feature type="transmembrane region" description="Helical" evidence="11">
    <location>
        <begin position="260"/>
        <end position="280"/>
    </location>
</feature>
<feature type="transmembrane region" description="Helical" evidence="11">
    <location>
        <begin position="218"/>
        <end position="240"/>
    </location>
</feature>
<evidence type="ECO:0000256" key="2">
    <source>
        <dbReference type="ARBA" id="ARBA00022448"/>
    </source>
</evidence>
<feature type="transmembrane region" description="Helical" evidence="11">
    <location>
        <begin position="87"/>
        <end position="106"/>
    </location>
</feature>
<keyword evidence="9" id="KW-0407">Ion channel</keyword>
<evidence type="ECO:0000256" key="6">
    <source>
        <dbReference type="ARBA" id="ARBA00023136"/>
    </source>
</evidence>
<evidence type="ECO:0000256" key="7">
    <source>
        <dbReference type="ARBA" id="ARBA00023173"/>
    </source>
</evidence>
<dbReference type="EnsemblBacteria" id="ABM80697">
    <property type="protein sequence ID" value="ABM80697"/>
    <property type="gene ID" value="Hbut_0846"/>
</dbReference>
<evidence type="ECO:0000256" key="10">
    <source>
        <dbReference type="PROSITE-ProRule" id="PRU00703"/>
    </source>
</evidence>
<feature type="transmembrane region" description="Helical" evidence="11">
    <location>
        <begin position="408"/>
        <end position="432"/>
    </location>
</feature>
<dbReference type="InterPro" id="IPR046342">
    <property type="entry name" value="CBS_dom_sf"/>
</dbReference>
<keyword evidence="7" id="KW-0869">Chloride channel</keyword>
<keyword evidence="6 11" id="KW-0472">Membrane</keyword>
<dbReference type="Gene3D" id="1.10.3080.10">
    <property type="entry name" value="Clc chloride channel"/>
    <property type="match status" value="1"/>
</dbReference>
<dbReference type="PRINTS" id="PR00762">
    <property type="entry name" value="CLCHANNEL"/>
</dbReference>
<evidence type="ECO:0000313" key="14">
    <source>
        <dbReference type="Proteomes" id="UP000002593"/>
    </source>
</evidence>
<feature type="transmembrane region" description="Helical" evidence="11">
    <location>
        <begin position="439"/>
        <end position="460"/>
    </location>
</feature>
<keyword evidence="5" id="KW-0406">Ion transport</keyword>
<feature type="transmembrane region" description="Helical" evidence="11">
    <location>
        <begin position="300"/>
        <end position="322"/>
    </location>
</feature>
<dbReference type="PROSITE" id="PS51371">
    <property type="entry name" value="CBS"/>
    <property type="match status" value="1"/>
</dbReference>
<accession>A2BL36</accession>
<protein>
    <submittedName>
        <fullName evidence="13">Conserved archaeal protein</fullName>
    </submittedName>
</protein>
<dbReference type="KEGG" id="hbu:Hbut_0846"/>
<feature type="domain" description="CBS" evidence="12">
    <location>
        <begin position="496"/>
        <end position="553"/>
    </location>
</feature>
<dbReference type="Pfam" id="PF00654">
    <property type="entry name" value="Voltage_CLC"/>
    <property type="match status" value="1"/>
</dbReference>
<evidence type="ECO:0000256" key="8">
    <source>
        <dbReference type="ARBA" id="ARBA00023214"/>
    </source>
</evidence>
<evidence type="ECO:0000259" key="12">
    <source>
        <dbReference type="PROSITE" id="PS51371"/>
    </source>
</evidence>
<dbReference type="CDD" id="cd00400">
    <property type="entry name" value="Voltage_gated_ClC"/>
    <property type="match status" value="1"/>
</dbReference>
<dbReference type="InterPro" id="IPR050368">
    <property type="entry name" value="ClC-type_chloride_channel"/>
</dbReference>
<feature type="transmembrane region" description="Helical" evidence="11">
    <location>
        <begin position="377"/>
        <end position="396"/>
    </location>
</feature>
<proteinExistence type="predicted"/>
<comment type="subcellular location">
    <subcellularLocation>
        <location evidence="1">Membrane</location>
        <topology evidence="1">Multi-pass membrane protein</topology>
    </subcellularLocation>
</comment>
<feature type="transmembrane region" description="Helical" evidence="11">
    <location>
        <begin position="181"/>
        <end position="206"/>
    </location>
</feature>
<dbReference type="eggNOG" id="arCOG02569">
    <property type="taxonomic scope" value="Archaea"/>
</dbReference>
<evidence type="ECO:0000256" key="4">
    <source>
        <dbReference type="ARBA" id="ARBA00022989"/>
    </source>
</evidence>